<accession>A0AAN5CS76</accession>
<evidence type="ECO:0000313" key="5">
    <source>
        <dbReference type="Proteomes" id="UP001328107"/>
    </source>
</evidence>
<dbReference type="SMART" id="SM00636">
    <property type="entry name" value="Glyco_18"/>
    <property type="match status" value="1"/>
</dbReference>
<dbReference type="Gene3D" id="3.10.50.10">
    <property type="match status" value="1"/>
</dbReference>
<feature type="signal peptide" evidence="2">
    <location>
        <begin position="1"/>
        <end position="17"/>
    </location>
</feature>
<feature type="domain" description="GH18" evidence="3">
    <location>
        <begin position="397"/>
        <end position="750"/>
    </location>
</feature>
<dbReference type="Pfam" id="PF00704">
    <property type="entry name" value="Glyco_hydro_18"/>
    <property type="match status" value="2"/>
</dbReference>
<dbReference type="Proteomes" id="UP001328107">
    <property type="component" value="Unassembled WGS sequence"/>
</dbReference>
<dbReference type="InterPro" id="IPR001223">
    <property type="entry name" value="Glyco_hydro18_cat"/>
</dbReference>
<dbReference type="Gene3D" id="3.20.20.80">
    <property type="entry name" value="Glycosidases"/>
    <property type="match status" value="4"/>
</dbReference>
<dbReference type="GO" id="GO:0006032">
    <property type="term" value="P:chitin catabolic process"/>
    <property type="evidence" value="ECO:0007669"/>
    <property type="project" value="TreeGrafter"/>
</dbReference>
<gene>
    <name evidence="4" type="ORF">PMAYCL1PPCAC_19402</name>
</gene>
<keyword evidence="5" id="KW-1185">Reference proteome</keyword>
<dbReference type="GO" id="GO:0004568">
    <property type="term" value="F:chitinase activity"/>
    <property type="evidence" value="ECO:0007669"/>
    <property type="project" value="TreeGrafter"/>
</dbReference>
<dbReference type="GO" id="GO:0005975">
    <property type="term" value="P:carbohydrate metabolic process"/>
    <property type="evidence" value="ECO:0007669"/>
    <property type="project" value="InterPro"/>
</dbReference>
<dbReference type="AlphaFoldDB" id="A0AAN5CS76"/>
<feature type="compositionally biased region" description="Low complexity" evidence="1">
    <location>
        <begin position="29"/>
        <end position="40"/>
    </location>
</feature>
<evidence type="ECO:0000259" key="3">
    <source>
        <dbReference type="PROSITE" id="PS51910"/>
    </source>
</evidence>
<feature type="non-terminal residue" evidence="4">
    <location>
        <position position="1"/>
    </location>
</feature>
<dbReference type="InterPro" id="IPR029070">
    <property type="entry name" value="Chitinase_insertion_sf"/>
</dbReference>
<dbReference type="InterPro" id="IPR050314">
    <property type="entry name" value="Glycosyl_Hydrlase_18"/>
</dbReference>
<dbReference type="GO" id="GO:0005576">
    <property type="term" value="C:extracellular region"/>
    <property type="evidence" value="ECO:0007669"/>
    <property type="project" value="TreeGrafter"/>
</dbReference>
<dbReference type="PANTHER" id="PTHR11177:SF400">
    <property type="entry name" value="ENDOCHITINASE-RELATED"/>
    <property type="match status" value="1"/>
</dbReference>
<evidence type="ECO:0000313" key="4">
    <source>
        <dbReference type="EMBL" id="GMR49207.1"/>
    </source>
</evidence>
<dbReference type="PROSITE" id="PS51910">
    <property type="entry name" value="GH18_2"/>
    <property type="match status" value="1"/>
</dbReference>
<keyword evidence="2" id="KW-0732">Signal</keyword>
<feature type="chain" id="PRO_5042907973" description="GH18 domain-containing protein" evidence="2">
    <location>
        <begin position="18"/>
        <end position="1106"/>
    </location>
</feature>
<feature type="region of interest" description="Disordered" evidence="1">
    <location>
        <begin position="29"/>
        <end position="50"/>
    </location>
</feature>
<evidence type="ECO:0000256" key="1">
    <source>
        <dbReference type="SAM" id="MobiDB-lite"/>
    </source>
</evidence>
<proteinExistence type="predicted"/>
<organism evidence="4 5">
    <name type="scientific">Pristionchus mayeri</name>
    <dbReference type="NCBI Taxonomy" id="1317129"/>
    <lineage>
        <taxon>Eukaryota</taxon>
        <taxon>Metazoa</taxon>
        <taxon>Ecdysozoa</taxon>
        <taxon>Nematoda</taxon>
        <taxon>Chromadorea</taxon>
        <taxon>Rhabditida</taxon>
        <taxon>Rhabditina</taxon>
        <taxon>Diplogasteromorpha</taxon>
        <taxon>Diplogasteroidea</taxon>
        <taxon>Neodiplogasteridae</taxon>
        <taxon>Pristionchus</taxon>
    </lineage>
</organism>
<evidence type="ECO:0000256" key="2">
    <source>
        <dbReference type="SAM" id="SignalP"/>
    </source>
</evidence>
<dbReference type="GO" id="GO:0008061">
    <property type="term" value="F:chitin binding"/>
    <property type="evidence" value="ECO:0007669"/>
    <property type="project" value="InterPro"/>
</dbReference>
<comment type="caution">
    <text evidence="4">The sequence shown here is derived from an EMBL/GenBank/DDBJ whole genome shotgun (WGS) entry which is preliminary data.</text>
</comment>
<dbReference type="InterPro" id="IPR017853">
    <property type="entry name" value="GH"/>
</dbReference>
<reference evidence="5" key="1">
    <citation type="submission" date="2022-10" db="EMBL/GenBank/DDBJ databases">
        <title>Genome assembly of Pristionchus species.</title>
        <authorList>
            <person name="Yoshida K."/>
            <person name="Sommer R.J."/>
        </authorList>
    </citation>
    <scope>NUCLEOTIDE SEQUENCE [LARGE SCALE GENOMIC DNA]</scope>
    <source>
        <strain evidence="5">RS5460</strain>
    </source>
</reference>
<protein>
    <recommendedName>
        <fullName evidence="3">GH18 domain-containing protein</fullName>
    </recommendedName>
</protein>
<dbReference type="PANTHER" id="PTHR11177">
    <property type="entry name" value="CHITINASE"/>
    <property type="match status" value="1"/>
</dbReference>
<dbReference type="SUPFAM" id="SSF51445">
    <property type="entry name" value="(Trans)glycosidases"/>
    <property type="match status" value="3"/>
</dbReference>
<name>A0AAN5CS76_9BILA</name>
<dbReference type="InterPro" id="IPR011583">
    <property type="entry name" value="Chitinase_II/V-like_cat"/>
</dbReference>
<sequence>PLLGLLLLVAAASCAENATSTVAPATTLAPTTTVSPSTTVAPPPSVKEEPHNDCSIYCFVLPQRTERVNFTLYSNLTACTHYVYGMGEISTGMQYKGPSTQDAATHSYPGNFYYMRKLKPANSSASLLLGVHLKSRDSLISYPPSRLQLAISLLRTARDLHVDGLFLLADRPIIDNSRFPHFIKDITSLNNSLPVVLGVPLPLVSHSLTPIIESHPLVEAVYLMSTPSLTRIAQLDPLLPTAATPPEQTISYHVKLLASRGIPRRKIVVGLTTGSVLYKNYLLDSVKEEAEGSLAPLQETCRTLGERAIDSATASEMTKVKMSHTYFASNAPSSEAVGKKARWLSSAGYGGIGLQSLQHDDPLGECKLAGADSRPFPTLHTVADNLSCDDKKYYKSCTRLCYVNSMTPLSKMTPSACSHIVVEATLSVIGEVKLTTEAEATAKWLRKWHVAQRPKLMISVGPRQTSDIWRIVLVATYSRDIIIKQIQNLLTEWKATGVELSWTFGALDFPTDAMNLEMLLVEMRQELGTNTTLALAVTHTSTYQERYTPLARINTTVDYLVLHSHRFHSSRQPFTGHHSPLFYSSEIIPDSKLTVEGMVSYWHAHLHMPRPKIVVGITAEPLSMLLMGTERADQGTPYKMPATPSVSNPLLRSSDDATAMNGKKLCELVKDSKSRVTFIDSLAVPFLVNDQQFVAYDDERSVQMKTTWSSMNHLGGIALFDVQLDNPDGECPFARPFPLLETIAKAQVCETCVRMDAISPCDSVFTTSCSYRLPTAAEKSPMPTKKIPFESCSQIVIEEVLLKADGSISFQDETAQKAMERLGHQGPRVGQKRMIASVQCSMEQEEFRKIMASEGPSTVRSLLSFIHKYSLSGIELRCDHLIDSPDREKFASFLLGLNAALAESTPLHQCPHTLSLRLPITTRSLSSTYDISVLNSVKHVVLEPFNDPPKENMTHINSPLFAANGHENAIDTTIGAWIAAGLEKERILLQIPAYATLQDFSSNVSEIGVAAYKPRMIGEAEVCSLLKTSSKHMLWDRIATYAVTEKREWISMQNQETIAYKIFYAIREGLGGVGLLSLNEDDWNGDCGSGEFPLLTAAKARCLAQE</sequence>
<dbReference type="EMBL" id="BTRK01000004">
    <property type="protein sequence ID" value="GMR49207.1"/>
    <property type="molecule type" value="Genomic_DNA"/>
</dbReference>